<evidence type="ECO:0000259" key="1">
    <source>
        <dbReference type="Pfam" id="PF04230"/>
    </source>
</evidence>
<dbReference type="OrthoDB" id="9803627at2"/>
<name>A0A418WTD4_9PROT</name>
<sequence length="335" mass="36460">MMRLGRLFRRETVAPAADAAVRVAWAAATAQVPFANLGDALSPVIVAALTGVAVAHADFDEPVERLAAVGTIGHALRGGLVHLWGTGLDRNLWPKNEGGDLRRAPAPGFRVHATRGPLTRAVLMEAGLDAPAVYGDPVLLLPHLFALTPRSQYELGVIPHLSELDRQGPDARPKAEHRRYHIPSDAGATVRLIHTWTAPRVTALFERIAEILSCRRILTKSLHGLIIAEAFGIPALYIGARGRGPRRCDLAQAGHGVDHRFADYYLGTGRRQVWCYVQRQAEPTDWADAIAAVDAHAQPVVFDPAPLIDAFPLPRHWSAPLPTAPLPDWLKEIEL</sequence>
<dbReference type="EMBL" id="QYUK01000008">
    <property type="protein sequence ID" value="RJF94488.1"/>
    <property type="molecule type" value="Genomic_DNA"/>
</dbReference>
<feature type="domain" description="Polysaccharide pyruvyl transferase" evidence="1">
    <location>
        <begin position="78"/>
        <end position="239"/>
    </location>
</feature>
<evidence type="ECO:0000313" key="2">
    <source>
        <dbReference type="EMBL" id="RJF94488.1"/>
    </source>
</evidence>
<accession>A0A418WTD4</accession>
<dbReference type="InterPro" id="IPR007345">
    <property type="entry name" value="Polysacch_pyruvyl_Trfase"/>
</dbReference>
<dbReference type="GO" id="GO:0016740">
    <property type="term" value="F:transferase activity"/>
    <property type="evidence" value="ECO:0007669"/>
    <property type="project" value="UniProtKB-KW"/>
</dbReference>
<dbReference type="RefSeq" id="WP_119775600.1">
    <property type="nucleotide sequence ID" value="NZ_QYUK01000008.1"/>
</dbReference>
<protein>
    <submittedName>
        <fullName evidence="2">Polysaccharide pyruvyl transferase family protein</fullName>
    </submittedName>
</protein>
<keyword evidence="2" id="KW-0808">Transferase</keyword>
<dbReference type="Proteomes" id="UP000284605">
    <property type="component" value="Unassembled WGS sequence"/>
</dbReference>
<comment type="caution">
    <text evidence="2">The sequence shown here is derived from an EMBL/GenBank/DDBJ whole genome shotgun (WGS) entry which is preliminary data.</text>
</comment>
<evidence type="ECO:0000313" key="3">
    <source>
        <dbReference type="Proteomes" id="UP000284605"/>
    </source>
</evidence>
<reference evidence="2 3" key="1">
    <citation type="submission" date="2018-09" db="EMBL/GenBank/DDBJ databases">
        <authorList>
            <person name="Zhu H."/>
        </authorList>
    </citation>
    <scope>NUCLEOTIDE SEQUENCE [LARGE SCALE GENOMIC DNA]</scope>
    <source>
        <strain evidence="2 3">K1W22B-8</strain>
    </source>
</reference>
<dbReference type="AlphaFoldDB" id="A0A418WTD4"/>
<gene>
    <name evidence="2" type="ORF">D3874_01230</name>
</gene>
<proteinExistence type="predicted"/>
<keyword evidence="3" id="KW-1185">Reference proteome</keyword>
<organism evidence="2 3">
    <name type="scientific">Oleomonas cavernae</name>
    <dbReference type="NCBI Taxonomy" id="2320859"/>
    <lineage>
        <taxon>Bacteria</taxon>
        <taxon>Pseudomonadati</taxon>
        <taxon>Pseudomonadota</taxon>
        <taxon>Alphaproteobacteria</taxon>
        <taxon>Acetobacterales</taxon>
        <taxon>Acetobacteraceae</taxon>
        <taxon>Oleomonas</taxon>
    </lineage>
</organism>
<dbReference type="Pfam" id="PF04230">
    <property type="entry name" value="PS_pyruv_trans"/>
    <property type="match status" value="1"/>
</dbReference>